<gene>
    <name evidence="3" type="ORF">A9E74_02759</name>
</gene>
<dbReference type="Gene3D" id="2.60.120.10">
    <property type="entry name" value="Jelly Rolls"/>
    <property type="match status" value="1"/>
</dbReference>
<evidence type="ECO:0000256" key="1">
    <source>
        <dbReference type="SAM" id="SignalP"/>
    </source>
</evidence>
<feature type="signal peptide" evidence="1">
    <location>
        <begin position="1"/>
        <end position="21"/>
    </location>
</feature>
<dbReference type="RefSeq" id="WP_069297104.1">
    <property type="nucleotide sequence ID" value="NZ_MCRI01000068.1"/>
</dbReference>
<dbReference type="InterPro" id="IPR013096">
    <property type="entry name" value="Cupin_2"/>
</dbReference>
<reference evidence="3 4" key="1">
    <citation type="submission" date="2016-07" db="EMBL/GenBank/DDBJ databases">
        <title>Draft Genome Sequence of Methylophaga muralis Bur 1.</title>
        <authorList>
            <person name="Vasilenko O.V."/>
            <person name="Doronina N.V."/>
            <person name="Shmareva M.N."/>
            <person name="Tarlachkov S.V."/>
            <person name="Mustakhimov I."/>
            <person name="Trotsenko Y.A."/>
        </authorList>
    </citation>
    <scope>NUCLEOTIDE SEQUENCE [LARGE SCALE GENOMIC DNA]</scope>
    <source>
        <strain evidence="3 4">Bur 1</strain>
    </source>
</reference>
<dbReference type="STRING" id="291169.A9E74_02759"/>
<dbReference type="InterPro" id="IPR011051">
    <property type="entry name" value="RmlC_Cupin_sf"/>
</dbReference>
<dbReference type="SUPFAM" id="SSF51182">
    <property type="entry name" value="RmlC-like cupins"/>
    <property type="match status" value="1"/>
</dbReference>
<dbReference type="PANTHER" id="PTHR38599:SF1">
    <property type="entry name" value="CUPIN DOMAIN PROTEIN (AFU_ORTHOLOGUE AFUA_3G13620)"/>
    <property type="match status" value="1"/>
</dbReference>
<dbReference type="PANTHER" id="PTHR38599">
    <property type="entry name" value="CUPIN DOMAIN PROTEIN (AFU_ORTHOLOGUE AFUA_3G13620)"/>
    <property type="match status" value="1"/>
</dbReference>
<sequence>MLRFNSWLGAVLLAATGYAIADEQAYKGQNLLQSGVDVLGQPLVYPSGTPRVTSDIITLAPGEAGKPHIHQIPMFAYVLSGVISVDYGDHGVRTYQQGEALLEAQNVVHFGFNPGSEPVSLLVVYVGSTELSNAELP</sequence>
<evidence type="ECO:0000313" key="4">
    <source>
        <dbReference type="Proteomes" id="UP000094379"/>
    </source>
</evidence>
<feature type="chain" id="PRO_5009128488" evidence="1">
    <location>
        <begin position="22"/>
        <end position="137"/>
    </location>
</feature>
<organism evidence="3 4">
    <name type="scientific">Methylophaga muralis</name>
    <dbReference type="NCBI Taxonomy" id="291169"/>
    <lineage>
        <taxon>Bacteria</taxon>
        <taxon>Pseudomonadati</taxon>
        <taxon>Pseudomonadota</taxon>
        <taxon>Gammaproteobacteria</taxon>
        <taxon>Thiotrichales</taxon>
        <taxon>Piscirickettsiaceae</taxon>
        <taxon>Methylophaga</taxon>
    </lineage>
</organism>
<comment type="caution">
    <text evidence="3">The sequence shown here is derived from an EMBL/GenBank/DDBJ whole genome shotgun (WGS) entry which is preliminary data.</text>
</comment>
<name>A0A1E3GN10_9GAMM</name>
<keyword evidence="4" id="KW-1185">Reference proteome</keyword>
<dbReference type="PATRIC" id="fig|291169.3.peg.2794"/>
<protein>
    <submittedName>
        <fullName evidence="3">Cupin domain protein</fullName>
    </submittedName>
</protein>
<dbReference type="InterPro" id="IPR014710">
    <property type="entry name" value="RmlC-like_jellyroll"/>
</dbReference>
<feature type="domain" description="Cupin type-2" evidence="2">
    <location>
        <begin position="56"/>
        <end position="125"/>
    </location>
</feature>
<evidence type="ECO:0000313" key="3">
    <source>
        <dbReference type="EMBL" id="ODN65448.1"/>
    </source>
</evidence>
<evidence type="ECO:0000259" key="2">
    <source>
        <dbReference type="Pfam" id="PF07883"/>
    </source>
</evidence>
<dbReference type="Proteomes" id="UP000094379">
    <property type="component" value="Unassembled WGS sequence"/>
</dbReference>
<dbReference type="CDD" id="cd02236">
    <property type="entry name" value="cupin_CV2614-like"/>
    <property type="match status" value="1"/>
</dbReference>
<keyword evidence="1" id="KW-0732">Signal</keyword>
<dbReference type="AlphaFoldDB" id="A0A1E3GN10"/>
<dbReference type="Pfam" id="PF07883">
    <property type="entry name" value="Cupin_2"/>
    <property type="match status" value="1"/>
</dbReference>
<proteinExistence type="predicted"/>
<dbReference type="EMBL" id="MCRI01000068">
    <property type="protein sequence ID" value="ODN65448.1"/>
    <property type="molecule type" value="Genomic_DNA"/>
</dbReference>
<accession>A0A1E3GN10</accession>